<keyword evidence="3" id="KW-1185">Reference proteome</keyword>
<accession>A0A1D2NDB3</accession>
<dbReference type="GO" id="GO:0061617">
    <property type="term" value="C:MICOS complex"/>
    <property type="evidence" value="ECO:0007669"/>
    <property type="project" value="TreeGrafter"/>
</dbReference>
<dbReference type="STRING" id="48709.A0A1D2NDB3"/>
<evidence type="ECO:0000313" key="3">
    <source>
        <dbReference type="Proteomes" id="UP000094527"/>
    </source>
</evidence>
<proteinExistence type="predicted"/>
<feature type="compositionally biased region" description="Low complexity" evidence="1">
    <location>
        <begin position="39"/>
        <end position="53"/>
    </location>
</feature>
<evidence type="ECO:0000313" key="2">
    <source>
        <dbReference type="EMBL" id="ODN03243.1"/>
    </source>
</evidence>
<feature type="region of interest" description="Disordered" evidence="1">
    <location>
        <begin position="28"/>
        <end position="76"/>
    </location>
</feature>
<reference evidence="2 3" key="1">
    <citation type="journal article" date="2016" name="Genome Biol. Evol.">
        <title>Gene Family Evolution Reflects Adaptation to Soil Environmental Stressors in the Genome of the Collembolan Orchesella cincta.</title>
        <authorList>
            <person name="Faddeeva-Vakhrusheva A."/>
            <person name="Derks M.F."/>
            <person name="Anvar S.Y."/>
            <person name="Agamennone V."/>
            <person name="Suring W."/>
            <person name="Smit S."/>
            <person name="van Straalen N.M."/>
            <person name="Roelofs D."/>
        </authorList>
    </citation>
    <scope>NUCLEOTIDE SEQUENCE [LARGE SCALE GENOMIC DNA]</scope>
    <source>
        <tissue evidence="2">Mixed pool</tissue>
    </source>
</reference>
<organism evidence="2 3">
    <name type="scientific">Orchesella cincta</name>
    <name type="common">Springtail</name>
    <name type="synonym">Podura cincta</name>
    <dbReference type="NCBI Taxonomy" id="48709"/>
    <lineage>
        <taxon>Eukaryota</taxon>
        <taxon>Metazoa</taxon>
        <taxon>Ecdysozoa</taxon>
        <taxon>Arthropoda</taxon>
        <taxon>Hexapoda</taxon>
        <taxon>Collembola</taxon>
        <taxon>Entomobryomorpha</taxon>
        <taxon>Entomobryoidea</taxon>
        <taxon>Orchesellidae</taxon>
        <taxon>Orchesellinae</taxon>
        <taxon>Orchesella</taxon>
    </lineage>
</organism>
<sequence>MGAGPSRSVSFRNPEPPAKIIQITEEVAQRMTHRHGKPAEPAAEPKPATVAKPVEQRPPTVSDIVNPNPPSTGVAQVASSGGLLTVGARGVPIIETITAYEVRQQKEQEIRDNDAFWASKLKELEARYVASAFVADAEFTKEVEKLDKLVPKPKEPVCQDVSAKVAQCYSEHGKQPLRCSDVVKEFAVCVENHTVKGPVSLGA</sequence>
<evidence type="ECO:0000256" key="1">
    <source>
        <dbReference type="SAM" id="MobiDB-lite"/>
    </source>
</evidence>
<dbReference type="EMBL" id="LJIJ01000081">
    <property type="protein sequence ID" value="ODN03243.1"/>
    <property type="molecule type" value="Genomic_DNA"/>
</dbReference>
<name>A0A1D2NDB3_ORCCI</name>
<dbReference type="Proteomes" id="UP000094527">
    <property type="component" value="Unassembled WGS sequence"/>
</dbReference>
<dbReference type="OMA" id="FINCVDS"/>
<protein>
    <submittedName>
        <fullName evidence="2">MICOS complex subunit MIC19</fullName>
    </submittedName>
</protein>
<dbReference type="GO" id="GO:0007007">
    <property type="term" value="P:inner mitochondrial membrane organization"/>
    <property type="evidence" value="ECO:0007669"/>
    <property type="project" value="TreeGrafter"/>
</dbReference>
<dbReference type="PANTHER" id="PTHR21588">
    <property type="entry name" value="COILED-COIL-HELIX-COILED-COIL-HELIX DOMAIN CONTAINING 6"/>
    <property type="match status" value="1"/>
</dbReference>
<dbReference type="PANTHER" id="PTHR21588:SF18">
    <property type="entry name" value="MICOS COMPLEX SUBUNIT MIC19"/>
    <property type="match status" value="1"/>
</dbReference>
<gene>
    <name evidence="2" type="ORF">Ocin01_03429</name>
</gene>
<dbReference type="InterPro" id="IPR052632">
    <property type="entry name" value="MICOS_subunit_Mic19"/>
</dbReference>
<comment type="caution">
    <text evidence="2">The sequence shown here is derived from an EMBL/GenBank/DDBJ whole genome shotgun (WGS) entry which is preliminary data.</text>
</comment>
<dbReference type="AlphaFoldDB" id="A0A1D2NDB3"/>